<sequence length="143" mass="15838">MQPIDAISSDVVGEAIRIHRELGPGLLESVYEAVLAGALVKRGYAVARQVPVAIDYDDLHFGCAFRIDLLVENRLILEIKSVEKLTKLHAKQLLTYLRLTKQPVGLLLNFSGLTMKEGIRRLVNDYRPDQEPSAISAASARTN</sequence>
<dbReference type="Pfam" id="PF13366">
    <property type="entry name" value="PDDEXK_3"/>
    <property type="match status" value="1"/>
</dbReference>
<evidence type="ECO:0000313" key="2">
    <source>
        <dbReference type="Proteomes" id="UP000285092"/>
    </source>
</evidence>
<keyword evidence="2" id="KW-1185">Reference proteome</keyword>
<protein>
    <submittedName>
        <fullName evidence="1">GxxExxY protein</fullName>
    </submittedName>
</protein>
<gene>
    <name evidence="1" type="ORF">D2V04_00570</name>
</gene>
<dbReference type="InterPro" id="IPR011604">
    <property type="entry name" value="PDDEXK-like_dom_sf"/>
</dbReference>
<comment type="caution">
    <text evidence="1">The sequence shown here is derived from an EMBL/GenBank/DDBJ whole genome shotgun (WGS) entry which is preliminary data.</text>
</comment>
<reference evidence="1 2" key="1">
    <citation type="submission" date="2018-08" db="EMBL/GenBank/DDBJ databases">
        <title>Altererythrobacter sp.Ery1 and Ery12, the genome sequencing of novel strains in genus Alterythrobacter.</title>
        <authorList>
            <person name="Cheng H."/>
            <person name="Wu Y.-H."/>
            <person name="Fang C."/>
            <person name="Xu X.-W."/>
        </authorList>
    </citation>
    <scope>NUCLEOTIDE SEQUENCE [LARGE SCALE GENOMIC DNA]</scope>
    <source>
        <strain evidence="1 2">Ery1</strain>
    </source>
</reference>
<dbReference type="RefSeq" id="WP_119511444.1">
    <property type="nucleotide sequence ID" value="NZ_QXFK01000004.1"/>
</dbReference>
<proteinExistence type="predicted"/>
<accession>A0A418NM91</accession>
<dbReference type="Gene3D" id="3.90.320.10">
    <property type="match status" value="1"/>
</dbReference>
<dbReference type="NCBIfam" id="TIGR04256">
    <property type="entry name" value="GxxExxY"/>
    <property type="match status" value="1"/>
</dbReference>
<dbReference type="EMBL" id="QXFK01000004">
    <property type="protein sequence ID" value="RIV81440.1"/>
    <property type="molecule type" value="Genomic_DNA"/>
</dbReference>
<dbReference type="OrthoDB" id="9806869at2"/>
<organism evidence="1 2">
    <name type="scientific">Pelagerythrobacter aerophilus</name>
    <dbReference type="NCBI Taxonomy" id="2306995"/>
    <lineage>
        <taxon>Bacteria</taxon>
        <taxon>Pseudomonadati</taxon>
        <taxon>Pseudomonadota</taxon>
        <taxon>Alphaproteobacteria</taxon>
        <taxon>Sphingomonadales</taxon>
        <taxon>Erythrobacteraceae</taxon>
        <taxon>Pelagerythrobacter</taxon>
    </lineage>
</organism>
<dbReference type="InterPro" id="IPR026350">
    <property type="entry name" value="GxxExxY"/>
</dbReference>
<name>A0A418NM91_9SPHN</name>
<dbReference type="Proteomes" id="UP000285092">
    <property type="component" value="Unassembled WGS sequence"/>
</dbReference>
<dbReference type="AlphaFoldDB" id="A0A418NM91"/>
<evidence type="ECO:0000313" key="1">
    <source>
        <dbReference type="EMBL" id="RIV81440.1"/>
    </source>
</evidence>